<evidence type="ECO:0000256" key="10">
    <source>
        <dbReference type="PIRSR" id="PIRSR601621-3"/>
    </source>
</evidence>
<keyword evidence="7" id="KW-0325">Glycoprotein</keyword>
<feature type="binding site" evidence="9">
    <location>
        <position position="218"/>
    </location>
    <ligand>
        <name>Ca(2+)</name>
        <dbReference type="ChEBI" id="CHEBI:29108"/>
        <label>2</label>
    </ligand>
</feature>
<dbReference type="PRINTS" id="PR00458">
    <property type="entry name" value="PEROXIDASE"/>
</dbReference>
<gene>
    <name evidence="15" type="ORF">B5807_10701</name>
</gene>
<dbReference type="AlphaFoldDB" id="A0A1Y2LLP8"/>
<dbReference type="FunFam" id="1.10.520.10:FF:000021">
    <property type="entry name" value="Peroxidase"/>
    <property type="match status" value="1"/>
</dbReference>
<dbReference type="GO" id="GO:0034599">
    <property type="term" value="P:cellular response to oxidative stress"/>
    <property type="evidence" value="ECO:0007669"/>
    <property type="project" value="InterPro"/>
</dbReference>
<dbReference type="GO" id="GO:0046872">
    <property type="term" value="F:metal ion binding"/>
    <property type="evidence" value="ECO:0007669"/>
    <property type="project" value="UniProtKB-UniRule"/>
</dbReference>
<evidence type="ECO:0000256" key="12">
    <source>
        <dbReference type="RuleBase" id="RU363051"/>
    </source>
</evidence>
<evidence type="ECO:0000313" key="16">
    <source>
        <dbReference type="Proteomes" id="UP000193240"/>
    </source>
</evidence>
<dbReference type="EMBL" id="KZ107856">
    <property type="protein sequence ID" value="OSS44866.1"/>
    <property type="molecule type" value="Genomic_DNA"/>
</dbReference>
<keyword evidence="11" id="KW-1015">Disulfide bond</keyword>
<feature type="binding site" evidence="9">
    <location>
        <position position="192"/>
    </location>
    <ligand>
        <name>Ca(2+)</name>
        <dbReference type="ChEBI" id="CHEBI:29108"/>
        <label>2</label>
    </ligand>
</feature>
<dbReference type="PANTHER" id="PTHR31356:SF66">
    <property type="entry name" value="CATALASE-PEROXIDASE"/>
    <property type="match status" value="1"/>
</dbReference>
<comment type="cofactor">
    <cofactor evidence="9">
        <name>heme b</name>
        <dbReference type="ChEBI" id="CHEBI:60344"/>
    </cofactor>
    <text evidence="9">Binds 1 heme b (iron(II)-protoporphyrin IX) group per subunit.</text>
</comment>
<keyword evidence="6 9" id="KW-0408">Iron</keyword>
<evidence type="ECO:0000256" key="2">
    <source>
        <dbReference type="ARBA" id="ARBA00022559"/>
    </source>
</evidence>
<evidence type="ECO:0000256" key="11">
    <source>
        <dbReference type="PIRSR" id="PIRSR601621-4"/>
    </source>
</evidence>
<dbReference type="EC" id="1.11.1.-" evidence="12"/>
<keyword evidence="4 9" id="KW-0479">Metal-binding</keyword>
<reference evidence="15 16" key="1">
    <citation type="journal article" date="2017" name="Genome Announc.">
        <title>Genome sequence of the saprophytic ascomycete Epicoccum nigrum ICMP 19927 strain isolated from New Zealand.</title>
        <authorList>
            <person name="Fokin M."/>
            <person name="Fleetwood D."/>
            <person name="Weir B.S."/>
            <person name="Villas-Boas S.G."/>
        </authorList>
    </citation>
    <scope>NUCLEOTIDE SEQUENCE [LARGE SCALE GENOMIC DNA]</scope>
    <source>
        <strain evidence="15 16">ICMP 19927</strain>
    </source>
</reference>
<feature type="signal peptide" evidence="13">
    <location>
        <begin position="1"/>
        <end position="15"/>
    </location>
</feature>
<dbReference type="PRINTS" id="PR00462">
    <property type="entry name" value="LIGNINASE"/>
</dbReference>
<feature type="binding site" description="axial binding residue" evidence="9">
    <location>
        <position position="191"/>
    </location>
    <ligand>
        <name>heme b</name>
        <dbReference type="ChEBI" id="CHEBI:60344"/>
    </ligand>
    <ligandPart>
        <name>Fe</name>
        <dbReference type="ChEBI" id="CHEBI:18248"/>
    </ligandPart>
</feature>
<evidence type="ECO:0000256" key="5">
    <source>
        <dbReference type="ARBA" id="ARBA00023002"/>
    </source>
</evidence>
<dbReference type="Gene3D" id="1.10.520.10">
    <property type="match status" value="1"/>
</dbReference>
<evidence type="ECO:0000256" key="8">
    <source>
        <dbReference type="PIRSR" id="PIRSR601621-1"/>
    </source>
</evidence>
<protein>
    <recommendedName>
        <fullName evidence="12">Peroxidase</fullName>
        <ecNumber evidence="12">1.11.1.-</ecNumber>
    </recommendedName>
</protein>
<dbReference type="InParanoid" id="A0A1Y2LLP8"/>
<feature type="binding site" evidence="9">
    <location>
        <position position="213"/>
    </location>
    <ligand>
        <name>Ca(2+)</name>
        <dbReference type="ChEBI" id="CHEBI:29108"/>
        <label>2</label>
    </ligand>
</feature>
<feature type="disulfide bond" evidence="11">
    <location>
        <begin position="57"/>
        <end position="136"/>
    </location>
</feature>
<evidence type="ECO:0000256" key="6">
    <source>
        <dbReference type="ARBA" id="ARBA00023004"/>
    </source>
</evidence>
<keyword evidence="3 9" id="KW-0349">Heme</keyword>
<dbReference type="STRING" id="105696.A0A1Y2LLP8"/>
<keyword evidence="2 12" id="KW-0575">Peroxidase</keyword>
<dbReference type="GO" id="GO:0042744">
    <property type="term" value="P:hydrogen peroxide catabolic process"/>
    <property type="evidence" value="ECO:0007669"/>
    <property type="project" value="TreeGrafter"/>
</dbReference>
<evidence type="ECO:0000256" key="3">
    <source>
        <dbReference type="ARBA" id="ARBA00022617"/>
    </source>
</evidence>
<evidence type="ECO:0000313" key="15">
    <source>
        <dbReference type="EMBL" id="OSS44866.1"/>
    </source>
</evidence>
<dbReference type="Proteomes" id="UP000193240">
    <property type="component" value="Unassembled WGS sequence"/>
</dbReference>
<dbReference type="InterPro" id="IPR019794">
    <property type="entry name" value="Peroxidases_AS"/>
</dbReference>
<keyword evidence="5 12" id="KW-0560">Oxidoreductase</keyword>
<keyword evidence="13" id="KW-0732">Signal</keyword>
<dbReference type="PROSITE" id="PS50873">
    <property type="entry name" value="PEROXIDASE_4"/>
    <property type="match status" value="1"/>
</dbReference>
<dbReference type="OMA" id="WDVKYYS"/>
<dbReference type="PANTHER" id="PTHR31356">
    <property type="entry name" value="THYLAKOID LUMENAL 29 KDA PROTEIN, CHLOROPLASTIC-RELATED"/>
    <property type="match status" value="1"/>
</dbReference>
<dbReference type="InterPro" id="IPR044831">
    <property type="entry name" value="Ccp1-like"/>
</dbReference>
<feature type="binding site" evidence="9">
    <location>
        <position position="86"/>
    </location>
    <ligand>
        <name>Ca(2+)</name>
        <dbReference type="ChEBI" id="CHEBI:29108"/>
        <label>1</label>
    </ligand>
</feature>
<dbReference type="PROSITE" id="PS00436">
    <property type="entry name" value="PEROXIDASE_2"/>
    <property type="match status" value="1"/>
</dbReference>
<proteinExistence type="inferred from homology"/>
<feature type="chain" id="PRO_5013299645" description="Peroxidase" evidence="13">
    <location>
        <begin position="16"/>
        <end position="313"/>
    </location>
</feature>
<feature type="binding site" evidence="9">
    <location>
        <position position="211"/>
    </location>
    <ligand>
        <name>Ca(2+)</name>
        <dbReference type="ChEBI" id="CHEBI:29108"/>
        <label>2</label>
    </ligand>
</feature>
<feature type="binding site" evidence="9">
    <location>
        <position position="71"/>
    </location>
    <ligand>
        <name>Ca(2+)</name>
        <dbReference type="ChEBI" id="CHEBI:29108"/>
        <label>1</label>
    </ligand>
</feature>
<evidence type="ECO:0000256" key="1">
    <source>
        <dbReference type="ARBA" id="ARBA00006089"/>
    </source>
</evidence>
<feature type="binding site" evidence="9">
    <location>
        <position position="88"/>
    </location>
    <ligand>
        <name>Ca(2+)</name>
        <dbReference type="ChEBI" id="CHEBI:29108"/>
        <label>1</label>
    </ligand>
</feature>
<feature type="binding site" evidence="9">
    <location>
        <position position="84"/>
    </location>
    <ligand>
        <name>Ca(2+)</name>
        <dbReference type="ChEBI" id="CHEBI:29108"/>
        <label>1</label>
    </ligand>
</feature>
<organism evidence="15 16">
    <name type="scientific">Epicoccum nigrum</name>
    <name type="common">Soil fungus</name>
    <name type="synonym">Epicoccum purpurascens</name>
    <dbReference type="NCBI Taxonomy" id="105696"/>
    <lineage>
        <taxon>Eukaryota</taxon>
        <taxon>Fungi</taxon>
        <taxon>Dikarya</taxon>
        <taxon>Ascomycota</taxon>
        <taxon>Pezizomycotina</taxon>
        <taxon>Dothideomycetes</taxon>
        <taxon>Pleosporomycetidae</taxon>
        <taxon>Pleosporales</taxon>
        <taxon>Pleosporineae</taxon>
        <taxon>Didymellaceae</taxon>
        <taxon>Epicoccum</taxon>
    </lineage>
</organism>
<evidence type="ECO:0000256" key="9">
    <source>
        <dbReference type="PIRSR" id="PIRSR601621-2"/>
    </source>
</evidence>
<keyword evidence="9 12" id="KW-0106">Calcium</keyword>
<dbReference type="GO" id="GO:0004601">
    <property type="term" value="F:peroxidase activity"/>
    <property type="evidence" value="ECO:0007669"/>
    <property type="project" value="UniProtKB-KW"/>
</dbReference>
<keyword evidence="16" id="KW-1185">Reference proteome</keyword>
<evidence type="ECO:0000256" key="4">
    <source>
        <dbReference type="ARBA" id="ARBA00022723"/>
    </source>
</evidence>
<dbReference type="InterPro" id="IPR001621">
    <property type="entry name" value="Ligninase"/>
</dbReference>
<dbReference type="GO" id="GO:0020037">
    <property type="term" value="F:heme binding"/>
    <property type="evidence" value="ECO:0007669"/>
    <property type="project" value="UniProtKB-UniRule"/>
</dbReference>
<name>A0A1Y2LLP8_EPING</name>
<accession>A0A1Y2LLP8</accession>
<evidence type="ECO:0000256" key="7">
    <source>
        <dbReference type="ARBA" id="ARBA00023180"/>
    </source>
</evidence>
<dbReference type="InterPro" id="IPR002016">
    <property type="entry name" value="Haem_peroxidase"/>
</dbReference>
<comment type="cofactor">
    <cofactor evidence="9 12">
        <name>Ca(2+)</name>
        <dbReference type="ChEBI" id="CHEBI:29108"/>
    </cofactor>
    <text evidence="9 12">Binds 2 calcium ions per subunit.</text>
</comment>
<feature type="site" description="Transition state stabilizer" evidence="10">
    <location>
        <position position="66"/>
    </location>
</feature>
<evidence type="ECO:0000256" key="13">
    <source>
        <dbReference type="SAM" id="SignalP"/>
    </source>
</evidence>
<dbReference type="SUPFAM" id="SSF48113">
    <property type="entry name" value="Heme-dependent peroxidases"/>
    <property type="match status" value="1"/>
</dbReference>
<feature type="active site" description="Proton acceptor" evidence="8">
    <location>
        <position position="70"/>
    </location>
</feature>
<dbReference type="GO" id="GO:0000302">
    <property type="term" value="P:response to reactive oxygen species"/>
    <property type="evidence" value="ECO:0007669"/>
    <property type="project" value="TreeGrafter"/>
</dbReference>
<dbReference type="InterPro" id="IPR010255">
    <property type="entry name" value="Haem_peroxidase_sf"/>
</dbReference>
<comment type="similarity">
    <text evidence="1 12">Belongs to the peroxidase family. Ligninase subfamily.</text>
</comment>
<dbReference type="Pfam" id="PF00141">
    <property type="entry name" value="peroxidase"/>
    <property type="match status" value="1"/>
</dbReference>
<dbReference type="Gene3D" id="1.10.420.10">
    <property type="entry name" value="Peroxidase, domain 2"/>
    <property type="match status" value="1"/>
</dbReference>
<feature type="domain" description="Plant heme peroxidase family profile" evidence="14">
    <location>
        <begin position="23"/>
        <end position="192"/>
    </location>
</feature>
<sequence length="313" mass="33156">MLVANILMLASSAVAISLPNFPDISQIFARQNTNKCPAVWTAVSAELTQKFLTDGQCNPAARSAIRAVFHDCGAWNTAQGATGGCDGSLILADETRLPENNGLQEIAKYLNDTATNYKVGVADMIVFAGSHAIVTCPGGPRIQTYIGRKDSSTQAPGGLLPDANASADVLYKLFQDKGFDASELAALLGAHSTSNQFHFNESAASVGLPQDSTPGIWDVKYYSETITPPTSGPPILVLPSDARLAAHATVGKEFKGFVNQQGKWNGKFAAAMAKMTRFGSNGLVGLTDCTGALPSATNIKREMRGMPMFMPRH</sequence>
<evidence type="ECO:0000259" key="14">
    <source>
        <dbReference type="PROSITE" id="PS50873"/>
    </source>
</evidence>